<organism evidence="4 5">
    <name type="scientific">Patiria miniata</name>
    <name type="common">Bat star</name>
    <name type="synonym">Asterina miniata</name>
    <dbReference type="NCBI Taxonomy" id="46514"/>
    <lineage>
        <taxon>Eukaryota</taxon>
        <taxon>Metazoa</taxon>
        <taxon>Echinodermata</taxon>
        <taxon>Eleutherozoa</taxon>
        <taxon>Asterozoa</taxon>
        <taxon>Asteroidea</taxon>
        <taxon>Valvatacea</taxon>
        <taxon>Valvatida</taxon>
        <taxon>Asterinidae</taxon>
        <taxon>Patiria</taxon>
    </lineage>
</organism>
<proteinExistence type="predicted"/>
<accession>A0A914A1I9</accession>
<feature type="transmembrane region" description="Helical" evidence="2">
    <location>
        <begin position="321"/>
        <end position="340"/>
    </location>
</feature>
<dbReference type="InterPro" id="IPR011701">
    <property type="entry name" value="MFS"/>
</dbReference>
<dbReference type="OMA" id="DDHAPRN"/>
<comment type="subcellular location">
    <subcellularLocation>
        <location evidence="1">Membrane</location>
        <topology evidence="1">Multi-pass membrane protein</topology>
    </subcellularLocation>
</comment>
<dbReference type="GeneID" id="119728862"/>
<feature type="transmembrane region" description="Helical" evidence="2">
    <location>
        <begin position="256"/>
        <end position="279"/>
    </location>
</feature>
<feature type="transmembrane region" description="Helical" evidence="2">
    <location>
        <begin position="17"/>
        <end position="36"/>
    </location>
</feature>
<dbReference type="InterPro" id="IPR020846">
    <property type="entry name" value="MFS_dom"/>
</dbReference>
<feature type="transmembrane region" description="Helical" evidence="2">
    <location>
        <begin position="291"/>
        <end position="309"/>
    </location>
</feature>
<feature type="transmembrane region" description="Helical" evidence="2">
    <location>
        <begin position="56"/>
        <end position="75"/>
    </location>
</feature>
<protein>
    <recommendedName>
        <fullName evidence="3">Major facilitator superfamily (MFS) profile domain-containing protein</fullName>
    </recommendedName>
</protein>
<feature type="transmembrane region" description="Helical" evidence="2">
    <location>
        <begin position="346"/>
        <end position="364"/>
    </location>
</feature>
<keyword evidence="2" id="KW-0812">Transmembrane</keyword>
<dbReference type="GO" id="GO:0008028">
    <property type="term" value="F:monocarboxylic acid transmembrane transporter activity"/>
    <property type="evidence" value="ECO:0007669"/>
    <property type="project" value="TreeGrafter"/>
</dbReference>
<dbReference type="Proteomes" id="UP000887568">
    <property type="component" value="Unplaced"/>
</dbReference>
<evidence type="ECO:0000256" key="1">
    <source>
        <dbReference type="ARBA" id="ARBA00004141"/>
    </source>
</evidence>
<keyword evidence="2" id="KW-1133">Transmembrane helix</keyword>
<dbReference type="RefSeq" id="XP_038057221.1">
    <property type="nucleotide sequence ID" value="XM_038201293.1"/>
</dbReference>
<dbReference type="Pfam" id="PF07690">
    <property type="entry name" value="MFS_1"/>
    <property type="match status" value="1"/>
</dbReference>
<evidence type="ECO:0000256" key="2">
    <source>
        <dbReference type="SAM" id="Phobius"/>
    </source>
</evidence>
<reference evidence="4" key="1">
    <citation type="submission" date="2022-11" db="UniProtKB">
        <authorList>
            <consortium name="EnsemblMetazoa"/>
        </authorList>
    </citation>
    <scope>IDENTIFICATION</scope>
</reference>
<dbReference type="PANTHER" id="PTHR11360:SF172">
    <property type="entry name" value="MAJOR FACILITATOR SUPERFAMILY (MFS) PROFILE DOMAIN-CONTAINING PROTEIN"/>
    <property type="match status" value="1"/>
</dbReference>
<evidence type="ECO:0000259" key="3">
    <source>
        <dbReference type="PROSITE" id="PS50850"/>
    </source>
</evidence>
<dbReference type="EnsemblMetazoa" id="XM_038201293.1">
    <property type="protein sequence ID" value="XP_038057221.1"/>
    <property type="gene ID" value="LOC119728862"/>
</dbReference>
<evidence type="ECO:0000313" key="4">
    <source>
        <dbReference type="EnsemblMetazoa" id="XP_038057221.1"/>
    </source>
</evidence>
<feature type="transmembrane region" description="Helical" evidence="2">
    <location>
        <begin position="376"/>
        <end position="400"/>
    </location>
</feature>
<dbReference type="PROSITE" id="PS50850">
    <property type="entry name" value="MFS"/>
    <property type="match status" value="1"/>
</dbReference>
<feature type="transmembrane region" description="Helical" evidence="2">
    <location>
        <begin position="412"/>
        <end position="431"/>
    </location>
</feature>
<dbReference type="OrthoDB" id="6509908at2759"/>
<feature type="transmembrane region" description="Helical" evidence="2">
    <location>
        <begin position="146"/>
        <end position="170"/>
    </location>
</feature>
<evidence type="ECO:0000313" key="5">
    <source>
        <dbReference type="Proteomes" id="UP000887568"/>
    </source>
</evidence>
<feature type="transmembrane region" description="Helical" evidence="2">
    <location>
        <begin position="82"/>
        <end position="101"/>
    </location>
</feature>
<dbReference type="AlphaFoldDB" id="A0A914A1I9"/>
<keyword evidence="2" id="KW-0472">Membrane</keyword>
<keyword evidence="5" id="KW-1185">Reference proteome</keyword>
<name>A0A914A1I9_PATMI</name>
<dbReference type="SUPFAM" id="SSF103473">
    <property type="entry name" value="MFS general substrate transporter"/>
    <property type="match status" value="1"/>
</dbReference>
<sequence length="487" mass="52676">MALLDLRPFLKKYRGCFMVYIAFVELFIALGPPYGYTILFARLQDEFGAGAALTGWVGSLATTLVFCSPVSPLLLQRLGPRAVALLGTVVFSAGLVATSFVPALPYAFLTFGVLVGVGGNFLVQSVVLVVFKWFPGRNCSRATSIAWLGTPFGTLAFAPLLTRLITAYGWRNCLRIVAGGSFVLSVAHAAFIALPNEKTENRETPESKTIDEHETVVDDNAHSAAAKECQTAEIDDHAPRNLRHQIGKLLLQLDTWAWLFGFLMSNIGWTFVVINYASFMEYDLHLTPDQITVALVLAAGGEIVGKILFSIFGDRLPCLKLYVVAATGFLAALMSGLMTVLKTLSLVYIISFVVGMIRGVSYVSPCPATMELFGDYGSNVVTALFMIPMGAGILVGAPLTGGLYDLKGDYTLSLYVTVGVFVCAALSMLSIPIRRRLRSGTNTSDRVCRSETETQGVYRSTTTAQISLDNPVFEGSRTDDDRVLSGI</sequence>
<dbReference type="GO" id="GO:0016020">
    <property type="term" value="C:membrane"/>
    <property type="evidence" value="ECO:0007669"/>
    <property type="project" value="UniProtKB-SubCell"/>
</dbReference>
<dbReference type="Gene3D" id="1.20.1250.20">
    <property type="entry name" value="MFS general substrate transporter like domains"/>
    <property type="match status" value="2"/>
</dbReference>
<feature type="transmembrane region" description="Helical" evidence="2">
    <location>
        <begin position="107"/>
        <end position="134"/>
    </location>
</feature>
<dbReference type="PANTHER" id="PTHR11360">
    <property type="entry name" value="MONOCARBOXYLATE TRANSPORTER"/>
    <property type="match status" value="1"/>
</dbReference>
<dbReference type="InterPro" id="IPR036259">
    <property type="entry name" value="MFS_trans_sf"/>
</dbReference>
<feature type="domain" description="Major facilitator superfamily (MFS) profile" evidence="3">
    <location>
        <begin position="18"/>
        <end position="436"/>
    </location>
</feature>
<feature type="transmembrane region" description="Helical" evidence="2">
    <location>
        <begin position="176"/>
        <end position="194"/>
    </location>
</feature>
<dbReference type="InterPro" id="IPR050327">
    <property type="entry name" value="Proton-linked_MCT"/>
</dbReference>